<dbReference type="Proteomes" id="UP000694387">
    <property type="component" value="Chromosome 6"/>
</dbReference>
<evidence type="ECO:0000313" key="4">
    <source>
        <dbReference type="Proteomes" id="UP000694387"/>
    </source>
</evidence>
<feature type="compositionally biased region" description="Polar residues" evidence="1">
    <location>
        <begin position="56"/>
        <end position="69"/>
    </location>
</feature>
<feature type="region of interest" description="Disordered" evidence="1">
    <location>
        <begin position="48"/>
        <end position="69"/>
    </location>
</feature>
<name>A0A9L0JIC8_EQUAS</name>
<sequence>MDLDEAKEFKERCTQCAAVSWGLTDEGKYYCTSCHNVTEAAQYFVGSNPGRGHGTAHQTTLRQRPTCHN</sequence>
<accession>A0A9L0JIC8</accession>
<reference evidence="3" key="2">
    <citation type="submission" date="2025-08" db="UniProtKB">
        <authorList>
            <consortium name="Ensembl"/>
        </authorList>
    </citation>
    <scope>IDENTIFICATION</scope>
</reference>
<dbReference type="GeneTree" id="ENSGT00440000033827"/>
<dbReference type="AlphaFoldDB" id="A0A9L0JIC8"/>
<proteinExistence type="predicted"/>
<dbReference type="InterPro" id="IPR021752">
    <property type="entry name" value="TF_Rrn7_Zf"/>
</dbReference>
<evidence type="ECO:0000259" key="2">
    <source>
        <dbReference type="Pfam" id="PF11781"/>
    </source>
</evidence>
<dbReference type="Ensembl" id="ENSEAST00005079719.1">
    <property type="protein sequence ID" value="ENSEASP00005052103.1"/>
    <property type="gene ID" value="ENSEASG00005004803.2"/>
</dbReference>
<organism evidence="3 4">
    <name type="scientific">Equus asinus</name>
    <name type="common">Donkey</name>
    <name type="synonym">Equus africanus asinus</name>
    <dbReference type="NCBI Taxonomy" id="9793"/>
    <lineage>
        <taxon>Eukaryota</taxon>
        <taxon>Metazoa</taxon>
        <taxon>Chordata</taxon>
        <taxon>Craniata</taxon>
        <taxon>Vertebrata</taxon>
        <taxon>Euteleostomi</taxon>
        <taxon>Mammalia</taxon>
        <taxon>Eutheria</taxon>
        <taxon>Laurasiatheria</taxon>
        <taxon>Perissodactyla</taxon>
        <taxon>Equidae</taxon>
        <taxon>Equus</taxon>
    </lineage>
</organism>
<keyword evidence="4" id="KW-1185">Reference proteome</keyword>
<evidence type="ECO:0000313" key="3">
    <source>
        <dbReference type="Ensembl" id="ENSEASP00005052103.1"/>
    </source>
</evidence>
<gene>
    <name evidence="3" type="primary">TAF1B</name>
</gene>
<reference evidence="3 4" key="1">
    <citation type="journal article" date="2020" name="Nat. Commun.">
        <title>Donkey genomes provide new insights into domestication and selection for coat color.</title>
        <authorList>
            <person name="Wang"/>
            <person name="C."/>
            <person name="Li"/>
            <person name="H."/>
            <person name="Guo"/>
            <person name="Y."/>
            <person name="Huang"/>
            <person name="J."/>
            <person name="Sun"/>
            <person name="Y."/>
            <person name="Min"/>
            <person name="J."/>
            <person name="Wang"/>
            <person name="J."/>
            <person name="Fang"/>
            <person name="X."/>
            <person name="Zhao"/>
            <person name="Z."/>
            <person name="Wang"/>
            <person name="S."/>
            <person name="Zhang"/>
            <person name="Y."/>
            <person name="Liu"/>
            <person name="Q."/>
            <person name="Jiang"/>
            <person name="Q."/>
            <person name="Wang"/>
            <person name="X."/>
            <person name="Guo"/>
            <person name="Y."/>
            <person name="Yang"/>
            <person name="C."/>
            <person name="Wang"/>
            <person name="Y."/>
            <person name="Tian"/>
            <person name="F."/>
            <person name="Zhuang"/>
            <person name="G."/>
            <person name="Fan"/>
            <person name="Y."/>
            <person name="Gao"/>
            <person name="Q."/>
            <person name="Li"/>
            <person name="Y."/>
            <person name="Ju"/>
            <person name="Z."/>
            <person name="Li"/>
            <person name="J."/>
            <person name="Li"/>
            <person name="R."/>
            <person name="Hou"/>
            <person name="M."/>
            <person name="Yang"/>
            <person name="G."/>
            <person name="Liu"/>
            <person name="G."/>
            <person name="Liu"/>
            <person name="W."/>
            <person name="Guo"/>
            <person name="J."/>
            <person name="Pan"/>
            <person name="S."/>
            <person name="Fan"/>
            <person name="G."/>
            <person name="Zhang"/>
            <person name="W."/>
            <person name="Zhang"/>
            <person name="R."/>
            <person name="Yu"/>
            <person name="J."/>
            <person name="Zhang"/>
            <person name="X."/>
            <person name="Yin"/>
            <person name="Q."/>
            <person name="Ji"/>
            <person name="C."/>
            <person name="Jin"/>
            <person name="Y."/>
            <person name="Yue"/>
            <person name="G."/>
            <person name="Liu"/>
            <person name="M."/>
            <person name="Xu"/>
            <person name="J."/>
            <person name="Liu"/>
            <person name="S."/>
            <person name="Jordana"/>
            <person name="J."/>
            <person name="Noce"/>
            <person name="A."/>
            <person name="Amills"/>
            <person name="M."/>
            <person name="Wu"/>
            <person name="D.D."/>
            <person name="Li"/>
            <person name="S."/>
            <person name="Zhou"/>
            <person name="X. and Zhong"/>
            <person name="J."/>
        </authorList>
    </citation>
    <scope>NUCLEOTIDE SEQUENCE [LARGE SCALE GENOMIC DNA]</scope>
</reference>
<evidence type="ECO:0000256" key="1">
    <source>
        <dbReference type="SAM" id="MobiDB-lite"/>
    </source>
</evidence>
<protein>
    <submittedName>
        <fullName evidence="3">TATA-box binding protein associated factor, RNA polymerase I subunit B</fullName>
    </submittedName>
</protein>
<reference evidence="3" key="3">
    <citation type="submission" date="2025-09" db="UniProtKB">
        <authorList>
            <consortium name="Ensembl"/>
        </authorList>
    </citation>
    <scope>IDENTIFICATION</scope>
</reference>
<dbReference type="Pfam" id="PF11781">
    <property type="entry name" value="Zn_ribbon_RRN7"/>
    <property type="match status" value="1"/>
</dbReference>
<feature type="domain" description="RRN7-type" evidence="2">
    <location>
        <begin position="8"/>
        <end position="39"/>
    </location>
</feature>